<keyword evidence="1" id="KW-1133">Transmembrane helix</keyword>
<feature type="transmembrane region" description="Helical" evidence="1">
    <location>
        <begin position="150"/>
        <end position="169"/>
    </location>
</feature>
<dbReference type="PRINTS" id="PR00111">
    <property type="entry name" value="ABHYDROLASE"/>
</dbReference>
<dbReference type="InterPro" id="IPR051044">
    <property type="entry name" value="MAG_DAG_Lipase"/>
</dbReference>
<feature type="transmembrane region" description="Helical" evidence="1">
    <location>
        <begin position="6"/>
        <end position="24"/>
    </location>
</feature>
<feature type="domain" description="Serine aminopeptidase S33" evidence="2">
    <location>
        <begin position="74"/>
        <end position="316"/>
    </location>
</feature>
<dbReference type="VEuPathDB" id="FungiDB:AeMF1_003814"/>
<dbReference type="InterPro" id="IPR022742">
    <property type="entry name" value="Hydrolase_4"/>
</dbReference>
<reference evidence="3 4" key="1">
    <citation type="submission" date="2019-07" db="EMBL/GenBank/DDBJ databases">
        <title>Genomics analysis of Aphanomyces spp. identifies a new class of oomycete effector associated with host adaptation.</title>
        <authorList>
            <person name="Gaulin E."/>
        </authorList>
    </citation>
    <scope>NUCLEOTIDE SEQUENCE [LARGE SCALE GENOMIC DNA]</scope>
    <source>
        <strain evidence="3 4">ATCC 201684</strain>
    </source>
</reference>
<dbReference type="Gene3D" id="3.40.50.1820">
    <property type="entry name" value="alpha/beta hydrolase"/>
    <property type="match status" value="1"/>
</dbReference>
<keyword evidence="1" id="KW-0812">Transmembrane</keyword>
<dbReference type="SUPFAM" id="SSF53474">
    <property type="entry name" value="alpha/beta-Hydrolases"/>
    <property type="match status" value="1"/>
</dbReference>
<evidence type="ECO:0000313" key="3">
    <source>
        <dbReference type="EMBL" id="KAF0723844.1"/>
    </source>
</evidence>
<dbReference type="Proteomes" id="UP000481153">
    <property type="component" value="Unassembled WGS sequence"/>
</dbReference>
<keyword evidence="4" id="KW-1185">Reference proteome</keyword>
<evidence type="ECO:0000256" key="1">
    <source>
        <dbReference type="SAM" id="Phobius"/>
    </source>
</evidence>
<comment type="caution">
    <text evidence="3">The sequence shown here is derived from an EMBL/GenBank/DDBJ whole genome shotgun (WGS) entry which is preliminary data.</text>
</comment>
<gene>
    <name evidence="3" type="ORF">Ae201684_017339</name>
</gene>
<keyword evidence="1" id="KW-0472">Membrane</keyword>
<dbReference type="PANTHER" id="PTHR11614">
    <property type="entry name" value="PHOSPHOLIPASE-RELATED"/>
    <property type="match status" value="1"/>
</dbReference>
<name>A0A6G0WAE1_9STRA</name>
<proteinExistence type="predicted"/>
<sequence>MLVEVVAVTVAVVVGGVATLRVLFGPGEEEAKERMDFPFLSGEIAVEKVYKREIEYIYRRGGRIYTQTWYPSETPKGIILLVHGMSGHSGRFGPFYDTFLKAGYVATGLDLRGFGRSSGRHGYVSSIADLADDVAHVLQRLKERFPNKPLFLLGGSMGGLTAVFATLTLQKQPEPLVAGVILHAPALHISSDSRPSWIVEQIGRLLFLLAPKLPLLSFDEPPNGADGKPLAIDDDNDPLYYSGLMRIGTGLAIVGAVETVTPELSQVAVPFLIQHGDADKVVPPESSKHLTEVAKSSDKTLLLYPKGGHLLWAEPDFIKDPFMADMVSWMDARLRDVKVDCYM</sequence>
<dbReference type="InterPro" id="IPR000073">
    <property type="entry name" value="AB_hydrolase_1"/>
</dbReference>
<evidence type="ECO:0000313" key="4">
    <source>
        <dbReference type="Proteomes" id="UP000481153"/>
    </source>
</evidence>
<accession>A0A6G0WAE1</accession>
<dbReference type="InterPro" id="IPR029058">
    <property type="entry name" value="AB_hydrolase_fold"/>
</dbReference>
<dbReference type="EMBL" id="VJMJ01000294">
    <property type="protein sequence ID" value="KAF0723844.1"/>
    <property type="molecule type" value="Genomic_DNA"/>
</dbReference>
<protein>
    <recommendedName>
        <fullName evidence="2">Serine aminopeptidase S33 domain-containing protein</fullName>
    </recommendedName>
</protein>
<organism evidence="3 4">
    <name type="scientific">Aphanomyces euteiches</name>
    <dbReference type="NCBI Taxonomy" id="100861"/>
    <lineage>
        <taxon>Eukaryota</taxon>
        <taxon>Sar</taxon>
        <taxon>Stramenopiles</taxon>
        <taxon>Oomycota</taxon>
        <taxon>Saprolegniomycetes</taxon>
        <taxon>Saprolegniales</taxon>
        <taxon>Verrucalvaceae</taxon>
        <taxon>Aphanomyces</taxon>
    </lineage>
</organism>
<dbReference type="Pfam" id="PF12146">
    <property type="entry name" value="Hydrolase_4"/>
    <property type="match status" value="1"/>
</dbReference>
<dbReference type="AlphaFoldDB" id="A0A6G0WAE1"/>
<evidence type="ECO:0000259" key="2">
    <source>
        <dbReference type="Pfam" id="PF12146"/>
    </source>
</evidence>